<organism evidence="2 3">
    <name type="scientific">Biomphalaria pfeifferi</name>
    <name type="common">Bloodfluke planorb</name>
    <name type="synonym">Freshwater snail</name>
    <dbReference type="NCBI Taxonomy" id="112525"/>
    <lineage>
        <taxon>Eukaryota</taxon>
        <taxon>Metazoa</taxon>
        <taxon>Spiralia</taxon>
        <taxon>Lophotrochozoa</taxon>
        <taxon>Mollusca</taxon>
        <taxon>Gastropoda</taxon>
        <taxon>Heterobranchia</taxon>
        <taxon>Euthyneura</taxon>
        <taxon>Panpulmonata</taxon>
        <taxon>Hygrophila</taxon>
        <taxon>Lymnaeoidea</taxon>
        <taxon>Planorbidae</taxon>
        <taxon>Biomphalaria</taxon>
    </lineage>
</organism>
<feature type="compositionally biased region" description="Basic residues" evidence="1">
    <location>
        <begin position="1"/>
        <end position="22"/>
    </location>
</feature>
<reference evidence="2" key="2">
    <citation type="submission" date="2023-04" db="EMBL/GenBank/DDBJ databases">
        <authorList>
            <person name="Bu L."/>
            <person name="Lu L."/>
            <person name="Laidemitt M.R."/>
            <person name="Zhang S.M."/>
            <person name="Mutuku M."/>
            <person name="Mkoji G."/>
            <person name="Steinauer M."/>
            <person name="Loker E.S."/>
        </authorList>
    </citation>
    <scope>NUCLEOTIDE SEQUENCE</scope>
    <source>
        <strain evidence="2">KasaAsao</strain>
        <tissue evidence="2">Whole Snail</tissue>
    </source>
</reference>
<dbReference type="EMBL" id="JASAOG010000451">
    <property type="protein sequence ID" value="KAK0039374.1"/>
    <property type="molecule type" value="Genomic_DNA"/>
</dbReference>
<gene>
    <name evidence="2" type="ORF">Bpfe_031207</name>
</gene>
<reference evidence="2" key="1">
    <citation type="journal article" date="2023" name="PLoS Negl. Trop. Dis.">
        <title>A genome sequence for Biomphalaria pfeifferi, the major vector snail for the human-infecting parasite Schistosoma mansoni.</title>
        <authorList>
            <person name="Bu L."/>
            <person name="Lu L."/>
            <person name="Laidemitt M.R."/>
            <person name="Zhang S.M."/>
            <person name="Mutuku M."/>
            <person name="Mkoji G."/>
            <person name="Steinauer M."/>
            <person name="Loker E.S."/>
        </authorList>
    </citation>
    <scope>NUCLEOTIDE SEQUENCE</scope>
    <source>
        <strain evidence="2">KasaAsao</strain>
    </source>
</reference>
<feature type="region of interest" description="Disordered" evidence="1">
    <location>
        <begin position="1"/>
        <end position="24"/>
    </location>
</feature>
<dbReference type="Proteomes" id="UP001233172">
    <property type="component" value="Unassembled WGS sequence"/>
</dbReference>
<proteinExistence type="predicted"/>
<name>A0AAD8ANA2_BIOPF</name>
<evidence type="ECO:0000256" key="1">
    <source>
        <dbReference type="SAM" id="MobiDB-lite"/>
    </source>
</evidence>
<dbReference type="AlphaFoldDB" id="A0AAD8ANA2"/>
<sequence length="146" mass="17782">MKRSDRRKHQPDRKQRNRKSRRKCFDVAREKSFDNDLCNRRSFGNRSDRSRVKHVKIGEMNENIQDYDNDRSADERNRNIFMRFFNFSRYQSQIIPAVITPQRAEHCRAESCNKRISGRTVFDRIPPRLRTRRLYSSAKNLQEFRL</sequence>
<accession>A0AAD8ANA2</accession>
<keyword evidence="3" id="KW-1185">Reference proteome</keyword>
<evidence type="ECO:0000313" key="2">
    <source>
        <dbReference type="EMBL" id="KAK0039374.1"/>
    </source>
</evidence>
<evidence type="ECO:0000313" key="3">
    <source>
        <dbReference type="Proteomes" id="UP001233172"/>
    </source>
</evidence>
<protein>
    <submittedName>
        <fullName evidence="2">Uncharacterized protein</fullName>
    </submittedName>
</protein>
<comment type="caution">
    <text evidence="2">The sequence shown here is derived from an EMBL/GenBank/DDBJ whole genome shotgun (WGS) entry which is preliminary data.</text>
</comment>